<dbReference type="FunFam" id="3.40.50.620:FF:000053">
    <property type="entry name" value="Probable tRNA sulfurtransferase"/>
    <property type="match status" value="1"/>
</dbReference>
<evidence type="ECO:0000256" key="3">
    <source>
        <dbReference type="ARBA" id="ARBA00022490"/>
    </source>
</evidence>
<evidence type="ECO:0000256" key="18">
    <source>
        <dbReference type="ARBA" id="ARBA00080570"/>
    </source>
</evidence>
<evidence type="ECO:0000256" key="11">
    <source>
        <dbReference type="ARBA" id="ARBA00052330"/>
    </source>
</evidence>
<dbReference type="SUPFAM" id="SSF52402">
    <property type="entry name" value="Adenine nucleotide alpha hydrolases-like"/>
    <property type="match status" value="1"/>
</dbReference>
<dbReference type="InterPro" id="IPR049961">
    <property type="entry name" value="ThiI_N"/>
</dbReference>
<evidence type="ECO:0000256" key="5">
    <source>
        <dbReference type="ARBA" id="ARBA00022679"/>
    </source>
</evidence>
<keyword evidence="6 19" id="KW-0547">Nucleotide-binding</keyword>
<dbReference type="Proteomes" id="UP000823614">
    <property type="component" value="Unassembled WGS sequence"/>
</dbReference>
<name>A0A9D9H9L9_9LACO</name>
<evidence type="ECO:0000256" key="13">
    <source>
        <dbReference type="ARBA" id="ARBA00061472"/>
    </source>
</evidence>
<reference evidence="21" key="2">
    <citation type="journal article" date="2021" name="PeerJ">
        <title>Extensive microbial diversity within the chicken gut microbiome revealed by metagenomics and culture.</title>
        <authorList>
            <person name="Gilroy R."/>
            <person name="Ravi A."/>
            <person name="Getino M."/>
            <person name="Pursley I."/>
            <person name="Horton D.L."/>
            <person name="Alikhan N.F."/>
            <person name="Baker D."/>
            <person name="Gharbi K."/>
            <person name="Hall N."/>
            <person name="Watson M."/>
            <person name="Adriaenssens E.M."/>
            <person name="Foster-Nyarko E."/>
            <person name="Jarju S."/>
            <person name="Secka A."/>
            <person name="Antonio M."/>
            <person name="Oren A."/>
            <person name="Chaudhuri R.R."/>
            <person name="La Ragione R."/>
            <person name="Hildebrand F."/>
            <person name="Pallen M.J."/>
        </authorList>
    </citation>
    <scope>NUCLEOTIDE SEQUENCE</scope>
    <source>
        <strain evidence="21">C6-149</strain>
    </source>
</reference>
<gene>
    <name evidence="19 21" type="primary">thiI</name>
    <name evidence="21" type="ORF">IAA89_03275</name>
</gene>
<keyword evidence="4 19" id="KW-0820">tRNA-binding</keyword>
<feature type="binding site" evidence="19">
    <location>
        <begin position="182"/>
        <end position="183"/>
    </location>
    <ligand>
        <name>ATP</name>
        <dbReference type="ChEBI" id="CHEBI:30616"/>
    </ligand>
</feature>
<dbReference type="SUPFAM" id="SSF143437">
    <property type="entry name" value="THUMP domain-like"/>
    <property type="match status" value="1"/>
</dbReference>
<evidence type="ECO:0000256" key="7">
    <source>
        <dbReference type="ARBA" id="ARBA00022840"/>
    </source>
</evidence>
<dbReference type="InterPro" id="IPR050102">
    <property type="entry name" value="tRNA_sulfurtransferase_ThiI"/>
</dbReference>
<evidence type="ECO:0000256" key="1">
    <source>
        <dbReference type="ARBA" id="ARBA00004496"/>
    </source>
</evidence>
<reference evidence="21" key="1">
    <citation type="submission" date="2020-10" db="EMBL/GenBank/DDBJ databases">
        <authorList>
            <person name="Gilroy R."/>
        </authorList>
    </citation>
    <scope>NUCLEOTIDE SEQUENCE</scope>
    <source>
        <strain evidence="21">C6-149</strain>
    </source>
</reference>
<keyword evidence="9 19" id="KW-0784">Thiamine biosynthesis</keyword>
<sequence length="404" mass="45934">MKYSEIMVRYGELSTKGRNRKSFIDRLGNNVRNVLNDYNVEVKANHDRMHIILHDEDAKEIMNKLSNIFGIENYSPVVKVNLNIDDLKKVVLNLFKEIYHSKISFKVDTKRSNHNFEYDTYDLNKLIGETLLNNFDDVCVKMKNPDVTLALDVRNDGIYVSLNKYTGAWGLPVGTSGKALMMISGGIDSPVAAYLAMKRGVKVEMIHFYSPPYTSELALNKTKDLVVKLTKYCGPITFIEVPFTKIQEEIKNKVPSGYLMTIQRRAMLRIADIIAHKRKDLAIFTGESLGQVASQTLESMVAINDVTKLPVLRPLISMDKNEIIAIAKNIDTYGLSILPYEDCCTIFTPPSPKTKPNLLKSREFEKLVDFDKLCEEAVNNIKLTKISNNDKYIDNKINEFNSLL</sequence>
<comment type="subcellular location">
    <subcellularLocation>
        <location evidence="1 19">Cytoplasm</location>
    </subcellularLocation>
</comment>
<evidence type="ECO:0000256" key="17">
    <source>
        <dbReference type="ARBA" id="ARBA00077849"/>
    </source>
</evidence>
<dbReference type="HAMAP" id="MF_00021">
    <property type="entry name" value="ThiI"/>
    <property type="match status" value="1"/>
</dbReference>
<dbReference type="Gene3D" id="3.30.2130.30">
    <property type="match status" value="1"/>
</dbReference>
<evidence type="ECO:0000256" key="6">
    <source>
        <dbReference type="ARBA" id="ARBA00022741"/>
    </source>
</evidence>
<dbReference type="GO" id="GO:0000049">
    <property type="term" value="F:tRNA binding"/>
    <property type="evidence" value="ECO:0007669"/>
    <property type="project" value="UniProtKB-UniRule"/>
</dbReference>
<dbReference type="InterPro" id="IPR004114">
    <property type="entry name" value="THUMP_dom"/>
</dbReference>
<dbReference type="AlphaFoldDB" id="A0A9D9H9L9"/>
<dbReference type="CDD" id="cd01712">
    <property type="entry name" value="PPase_ThiI"/>
    <property type="match status" value="1"/>
</dbReference>
<evidence type="ECO:0000313" key="21">
    <source>
        <dbReference type="EMBL" id="MBO8441452.1"/>
    </source>
</evidence>
<dbReference type="InterPro" id="IPR020536">
    <property type="entry name" value="ThiI_AANH"/>
</dbReference>
<dbReference type="SMART" id="SM00981">
    <property type="entry name" value="THUMP"/>
    <property type="match status" value="1"/>
</dbReference>
<dbReference type="Pfam" id="PF22025">
    <property type="entry name" value="ThiI_fer"/>
    <property type="match status" value="1"/>
</dbReference>
<evidence type="ECO:0000256" key="15">
    <source>
        <dbReference type="ARBA" id="ARBA00071867"/>
    </source>
</evidence>
<evidence type="ECO:0000256" key="4">
    <source>
        <dbReference type="ARBA" id="ARBA00022555"/>
    </source>
</evidence>
<evidence type="ECO:0000256" key="14">
    <source>
        <dbReference type="ARBA" id="ARBA00066827"/>
    </source>
</evidence>
<dbReference type="PANTHER" id="PTHR43209">
    <property type="entry name" value="TRNA SULFURTRANSFERASE"/>
    <property type="match status" value="1"/>
</dbReference>
<feature type="domain" description="THUMP" evidence="20">
    <location>
        <begin position="59"/>
        <end position="164"/>
    </location>
</feature>
<dbReference type="Pfam" id="PF02926">
    <property type="entry name" value="THUMP"/>
    <property type="match status" value="1"/>
</dbReference>
<feature type="binding site" evidence="19">
    <location>
        <position position="286"/>
    </location>
    <ligand>
        <name>ATP</name>
        <dbReference type="ChEBI" id="CHEBI:30616"/>
    </ligand>
</feature>
<dbReference type="GO" id="GO:0002937">
    <property type="term" value="P:tRNA 4-thiouridine biosynthesis"/>
    <property type="evidence" value="ECO:0007669"/>
    <property type="project" value="TreeGrafter"/>
</dbReference>
<keyword evidence="7 19" id="KW-0067">ATP-binding</keyword>
<keyword evidence="5 19" id="KW-0808">Transferase</keyword>
<comment type="similarity">
    <text evidence="13 19">Belongs to the ThiI family.</text>
</comment>
<evidence type="ECO:0000313" key="22">
    <source>
        <dbReference type="Proteomes" id="UP000823614"/>
    </source>
</evidence>
<dbReference type="InterPro" id="IPR014729">
    <property type="entry name" value="Rossmann-like_a/b/a_fold"/>
</dbReference>
<dbReference type="EMBL" id="JADIMP010000053">
    <property type="protein sequence ID" value="MBO8441452.1"/>
    <property type="molecule type" value="Genomic_DNA"/>
</dbReference>
<comment type="catalytic activity">
    <reaction evidence="11 19">
        <text>[ThiS sulfur-carrier protein]-C-terminal Gly-Gly-AMP + S-sulfanyl-L-cysteinyl-[cysteine desulfurase] + AH2 = [ThiS sulfur-carrier protein]-C-terminal-Gly-aminoethanethioate + L-cysteinyl-[cysteine desulfurase] + A + AMP + 2 H(+)</text>
        <dbReference type="Rhea" id="RHEA:43340"/>
        <dbReference type="Rhea" id="RHEA-COMP:12157"/>
        <dbReference type="Rhea" id="RHEA-COMP:12158"/>
        <dbReference type="Rhea" id="RHEA-COMP:12910"/>
        <dbReference type="Rhea" id="RHEA-COMP:19908"/>
        <dbReference type="ChEBI" id="CHEBI:13193"/>
        <dbReference type="ChEBI" id="CHEBI:15378"/>
        <dbReference type="ChEBI" id="CHEBI:17499"/>
        <dbReference type="ChEBI" id="CHEBI:29950"/>
        <dbReference type="ChEBI" id="CHEBI:61963"/>
        <dbReference type="ChEBI" id="CHEBI:90618"/>
        <dbReference type="ChEBI" id="CHEBI:232372"/>
        <dbReference type="ChEBI" id="CHEBI:456215"/>
    </reaction>
</comment>
<evidence type="ECO:0000256" key="8">
    <source>
        <dbReference type="ARBA" id="ARBA00022884"/>
    </source>
</evidence>
<dbReference type="PANTHER" id="PTHR43209:SF1">
    <property type="entry name" value="TRNA SULFURTRANSFERASE"/>
    <property type="match status" value="1"/>
</dbReference>
<dbReference type="CDD" id="cd11716">
    <property type="entry name" value="THUMP_ThiI"/>
    <property type="match status" value="1"/>
</dbReference>
<evidence type="ECO:0000259" key="20">
    <source>
        <dbReference type="PROSITE" id="PS51165"/>
    </source>
</evidence>
<dbReference type="GO" id="GO:0009228">
    <property type="term" value="P:thiamine biosynthetic process"/>
    <property type="evidence" value="ECO:0007669"/>
    <property type="project" value="UniProtKB-KW"/>
</dbReference>
<comment type="function">
    <text evidence="12 19">Catalyzes the ATP-dependent transfer of a sulfur to tRNA to produce 4-thiouridine in position 8 of tRNAs, which functions as a near-UV photosensor. Also catalyzes the transfer of sulfur to the sulfur carrier protein ThiS, forming ThiS-thiocarboxylate. This is a step in the synthesis of thiazole, in the thiamine biosynthesis pathway. The sulfur is donated as persulfide by IscS.</text>
</comment>
<comment type="caution">
    <text evidence="21">The sequence shown here is derived from an EMBL/GenBank/DDBJ whole genome shotgun (WGS) entry which is preliminary data.</text>
</comment>
<comment type="pathway">
    <text evidence="2 19">Cofactor biosynthesis; thiamine diphosphate biosynthesis.</text>
</comment>
<keyword evidence="8 19" id="KW-0694">RNA-binding</keyword>
<dbReference type="InterPro" id="IPR054173">
    <property type="entry name" value="ThiI_fer"/>
</dbReference>
<evidence type="ECO:0000256" key="2">
    <source>
        <dbReference type="ARBA" id="ARBA00004948"/>
    </source>
</evidence>
<dbReference type="InterPro" id="IPR049962">
    <property type="entry name" value="THUMP_ThiI"/>
</dbReference>
<dbReference type="GO" id="GO:0052837">
    <property type="term" value="P:thiazole biosynthetic process"/>
    <property type="evidence" value="ECO:0007669"/>
    <property type="project" value="TreeGrafter"/>
</dbReference>
<evidence type="ECO:0000256" key="19">
    <source>
        <dbReference type="HAMAP-Rule" id="MF_00021"/>
    </source>
</evidence>
<dbReference type="GO" id="GO:0005829">
    <property type="term" value="C:cytosol"/>
    <property type="evidence" value="ECO:0007669"/>
    <property type="project" value="TreeGrafter"/>
</dbReference>
<organism evidence="21 22">
    <name type="scientific">Candidatus Gallilactobacillus intestinavium</name>
    <dbReference type="NCBI Taxonomy" id="2840838"/>
    <lineage>
        <taxon>Bacteria</taxon>
        <taxon>Bacillati</taxon>
        <taxon>Bacillota</taxon>
        <taxon>Bacilli</taxon>
        <taxon>Lactobacillales</taxon>
        <taxon>Lactobacillaceae</taxon>
        <taxon>Lactobacillaceae incertae sedis</taxon>
        <taxon>Candidatus Gallilactobacillus</taxon>
    </lineage>
</organism>
<keyword evidence="3 19" id="KW-0963">Cytoplasm</keyword>
<accession>A0A9D9H9L9</accession>
<dbReference type="GO" id="GO:0009229">
    <property type="term" value="P:thiamine diphosphate biosynthetic process"/>
    <property type="evidence" value="ECO:0007669"/>
    <property type="project" value="UniProtKB-UniRule"/>
</dbReference>
<dbReference type="EC" id="2.8.1.4" evidence="14 19"/>
<evidence type="ECO:0000256" key="9">
    <source>
        <dbReference type="ARBA" id="ARBA00022977"/>
    </source>
</evidence>
<proteinExistence type="inferred from homology"/>
<evidence type="ECO:0000256" key="16">
    <source>
        <dbReference type="ARBA" id="ARBA00075337"/>
    </source>
</evidence>
<feature type="binding site" evidence="19">
    <location>
        <position position="264"/>
    </location>
    <ligand>
        <name>ATP</name>
        <dbReference type="ChEBI" id="CHEBI:30616"/>
    </ligand>
</feature>
<feature type="binding site" evidence="19">
    <location>
        <position position="295"/>
    </location>
    <ligand>
        <name>ATP</name>
        <dbReference type="ChEBI" id="CHEBI:30616"/>
    </ligand>
</feature>
<dbReference type="Pfam" id="PF02568">
    <property type="entry name" value="ThiI"/>
    <property type="match status" value="1"/>
</dbReference>
<dbReference type="GO" id="GO:0005524">
    <property type="term" value="F:ATP binding"/>
    <property type="evidence" value="ECO:0007669"/>
    <property type="project" value="UniProtKB-UniRule"/>
</dbReference>
<dbReference type="Gene3D" id="3.40.50.620">
    <property type="entry name" value="HUPs"/>
    <property type="match status" value="1"/>
</dbReference>
<protein>
    <recommendedName>
        <fullName evidence="15 19">Probable tRNA sulfurtransferase</fullName>
        <ecNumber evidence="14 19">2.8.1.4</ecNumber>
    </recommendedName>
    <alternativeName>
        <fullName evidence="16 19">Sulfur carrier protein ThiS sulfurtransferase</fullName>
    </alternativeName>
    <alternativeName>
        <fullName evidence="17 19">Thiamine biosynthesis protein ThiI</fullName>
    </alternativeName>
    <alternativeName>
        <fullName evidence="18 19">tRNA 4-thiouridine synthase</fullName>
    </alternativeName>
</protein>
<feature type="binding site" evidence="19">
    <location>
        <begin position="207"/>
        <end position="208"/>
    </location>
    <ligand>
        <name>ATP</name>
        <dbReference type="ChEBI" id="CHEBI:30616"/>
    </ligand>
</feature>
<dbReference type="NCBIfam" id="TIGR00342">
    <property type="entry name" value="tRNA uracil 4-sulfurtransferase ThiI"/>
    <property type="match status" value="1"/>
</dbReference>
<evidence type="ECO:0000256" key="10">
    <source>
        <dbReference type="ARBA" id="ARBA00050570"/>
    </source>
</evidence>
<dbReference type="InterPro" id="IPR003720">
    <property type="entry name" value="tRNA_STrfase"/>
</dbReference>
<dbReference type="GO" id="GO:0004810">
    <property type="term" value="F:CCA tRNA nucleotidyltransferase activity"/>
    <property type="evidence" value="ECO:0007669"/>
    <property type="project" value="InterPro"/>
</dbReference>
<evidence type="ECO:0000256" key="12">
    <source>
        <dbReference type="ARBA" id="ARBA00058382"/>
    </source>
</evidence>
<dbReference type="GO" id="GO:0140741">
    <property type="term" value="F:tRNA-uracil-4 sulfurtransferase activity"/>
    <property type="evidence" value="ECO:0007669"/>
    <property type="project" value="UniProtKB-EC"/>
</dbReference>
<dbReference type="PROSITE" id="PS51165">
    <property type="entry name" value="THUMP"/>
    <property type="match status" value="1"/>
</dbReference>
<comment type="catalytic activity">
    <reaction evidence="10 19">
        <text>[ThiI sulfur-carrier protein]-S-sulfanyl-L-cysteine + a uridine in tRNA + 2 reduced [2Fe-2S]-[ferredoxin] + ATP + H(+) = [ThiI sulfur-carrier protein]-L-cysteine + a 4-thiouridine in tRNA + 2 oxidized [2Fe-2S]-[ferredoxin] + AMP + diphosphate</text>
        <dbReference type="Rhea" id="RHEA:24176"/>
        <dbReference type="Rhea" id="RHEA-COMP:10000"/>
        <dbReference type="Rhea" id="RHEA-COMP:10001"/>
        <dbReference type="Rhea" id="RHEA-COMP:13337"/>
        <dbReference type="Rhea" id="RHEA-COMP:13338"/>
        <dbReference type="Rhea" id="RHEA-COMP:13339"/>
        <dbReference type="Rhea" id="RHEA-COMP:13340"/>
        <dbReference type="ChEBI" id="CHEBI:15378"/>
        <dbReference type="ChEBI" id="CHEBI:29950"/>
        <dbReference type="ChEBI" id="CHEBI:30616"/>
        <dbReference type="ChEBI" id="CHEBI:33019"/>
        <dbReference type="ChEBI" id="CHEBI:33737"/>
        <dbReference type="ChEBI" id="CHEBI:33738"/>
        <dbReference type="ChEBI" id="CHEBI:61963"/>
        <dbReference type="ChEBI" id="CHEBI:65315"/>
        <dbReference type="ChEBI" id="CHEBI:136798"/>
        <dbReference type="ChEBI" id="CHEBI:456215"/>
        <dbReference type="EC" id="2.8.1.4"/>
    </reaction>
</comment>